<keyword evidence="2" id="KW-1185">Reference proteome</keyword>
<protein>
    <submittedName>
        <fullName evidence="1">Uncharacterized protein</fullName>
    </submittedName>
</protein>
<accession>A0ACC1PMX6</accession>
<proteinExistence type="predicted"/>
<evidence type="ECO:0000313" key="2">
    <source>
        <dbReference type="Proteomes" id="UP001143856"/>
    </source>
</evidence>
<dbReference type="Proteomes" id="UP001143856">
    <property type="component" value="Unassembled WGS sequence"/>
</dbReference>
<organism evidence="1 2">
    <name type="scientific">Xylaria curta</name>
    <dbReference type="NCBI Taxonomy" id="42375"/>
    <lineage>
        <taxon>Eukaryota</taxon>
        <taxon>Fungi</taxon>
        <taxon>Dikarya</taxon>
        <taxon>Ascomycota</taxon>
        <taxon>Pezizomycotina</taxon>
        <taxon>Sordariomycetes</taxon>
        <taxon>Xylariomycetidae</taxon>
        <taxon>Xylariales</taxon>
        <taxon>Xylariaceae</taxon>
        <taxon>Xylaria</taxon>
    </lineage>
</organism>
<dbReference type="EMBL" id="JAPDGR010000162">
    <property type="protein sequence ID" value="KAJ2994666.1"/>
    <property type="molecule type" value="Genomic_DNA"/>
</dbReference>
<gene>
    <name evidence="1" type="ORF">NUW58_g1494</name>
</gene>
<reference evidence="1" key="1">
    <citation type="submission" date="2022-10" db="EMBL/GenBank/DDBJ databases">
        <title>Genome Sequence of Xylaria curta.</title>
        <authorList>
            <person name="Buettner E."/>
        </authorList>
    </citation>
    <scope>NUCLEOTIDE SEQUENCE</scope>
    <source>
        <strain evidence="1">Babe10</strain>
    </source>
</reference>
<comment type="caution">
    <text evidence="1">The sequence shown here is derived from an EMBL/GenBank/DDBJ whole genome shotgun (WGS) entry which is preliminary data.</text>
</comment>
<name>A0ACC1PMX6_9PEZI</name>
<evidence type="ECO:0000313" key="1">
    <source>
        <dbReference type="EMBL" id="KAJ2994666.1"/>
    </source>
</evidence>
<sequence>MATPPDLHRMYHTLKHKYLRVLLNNPDTHESIHEKIWRLRYITARLSLFDDIHAQSCFLVHIGNQRDLVEFAMLSPFESVEDLARGLETLFPEGSGSRTKDEDHFDSNHDSQARKVASKLVPDSRAHRVVECEYTHEDGTAATANNYFDSDSSSSESEELEHTTDPTELEPLSSERSQEWTEDITRENENKKYDKVGLNHTITTPNTETSEPGELLFCVGGASVATQEDVQEPFAGNVGQSDDFSSSGHTPAITIRQNYAPWDEPPREGSRISRMANPALEQTGYHCLTQGYAGRGSSHLRLHRGRSKVVGRWALGSEIKYSIDYKSFLSKGRSRDDADYALRSLQTALEVWNCHDVGIKFQYVEPKTSPIVFHLKYRREPWNAPHDVRHSSLAMSFFPVDTEATDRHPCSLYVFSAAFDISLRPHMMRAFLHKGAHILGGRHEDAATAERDDPSVQIGGPNNLSVLVTNRDPSAISLHWQDIKWFHEFMRLPEGHKLNGYPICDITP</sequence>